<evidence type="ECO:0000313" key="3">
    <source>
        <dbReference type="Proteomes" id="UP000813824"/>
    </source>
</evidence>
<feature type="compositionally biased region" description="Polar residues" evidence="1">
    <location>
        <begin position="86"/>
        <end position="100"/>
    </location>
</feature>
<dbReference type="AlphaFoldDB" id="A0A8K0XSN9"/>
<evidence type="ECO:0000256" key="1">
    <source>
        <dbReference type="SAM" id="MobiDB-lite"/>
    </source>
</evidence>
<feature type="compositionally biased region" description="Low complexity" evidence="1">
    <location>
        <begin position="136"/>
        <end position="146"/>
    </location>
</feature>
<reference evidence="2" key="1">
    <citation type="journal article" date="2021" name="New Phytol.">
        <title>Evolutionary innovations through gain and loss of genes in the ectomycorrhizal Boletales.</title>
        <authorList>
            <person name="Wu G."/>
            <person name="Miyauchi S."/>
            <person name="Morin E."/>
            <person name="Kuo A."/>
            <person name="Drula E."/>
            <person name="Varga T."/>
            <person name="Kohler A."/>
            <person name="Feng B."/>
            <person name="Cao Y."/>
            <person name="Lipzen A."/>
            <person name="Daum C."/>
            <person name="Hundley H."/>
            <person name="Pangilinan J."/>
            <person name="Johnson J."/>
            <person name="Barry K."/>
            <person name="LaButti K."/>
            <person name="Ng V."/>
            <person name="Ahrendt S."/>
            <person name="Min B."/>
            <person name="Choi I.G."/>
            <person name="Park H."/>
            <person name="Plett J.M."/>
            <person name="Magnuson J."/>
            <person name="Spatafora J.W."/>
            <person name="Nagy L.G."/>
            <person name="Henrissat B."/>
            <person name="Grigoriev I.V."/>
            <person name="Yang Z.L."/>
            <person name="Xu J."/>
            <person name="Martin F.M."/>
        </authorList>
    </citation>
    <scope>NUCLEOTIDE SEQUENCE</scope>
    <source>
        <strain evidence="2">KKN 215</strain>
    </source>
</reference>
<feature type="compositionally biased region" description="Polar residues" evidence="1">
    <location>
        <begin position="110"/>
        <end position="130"/>
    </location>
</feature>
<feature type="region of interest" description="Disordered" evidence="1">
    <location>
        <begin position="1"/>
        <end position="146"/>
    </location>
</feature>
<evidence type="ECO:0000313" key="2">
    <source>
        <dbReference type="EMBL" id="KAH8103968.1"/>
    </source>
</evidence>
<dbReference type="EMBL" id="JAEVFJ010000006">
    <property type="protein sequence ID" value="KAH8103968.1"/>
    <property type="molecule type" value="Genomic_DNA"/>
</dbReference>
<sequence>MSQSAKQVMSGLRSVKRDFSSNSAMTSDQPKVEATQAPPKGSQRTISGKEQRLRDIQAALDEAASQKPSQAASRISSSSQHIPPSTNQSASSQKRPSPSTVEPAAKRRQLPSSWTENITPQSSNSNTGSFYKTKSKPSSGKSSFSTAKSKGGVFGVFLSDEQTHILKLVESGQSVFYTGSAVCPSSRDYQSAP</sequence>
<accession>A0A8K0XSN9</accession>
<comment type="caution">
    <text evidence="2">The sequence shown here is derived from an EMBL/GenBank/DDBJ whole genome shotgun (WGS) entry which is preliminary data.</text>
</comment>
<dbReference type="Proteomes" id="UP000813824">
    <property type="component" value="Unassembled WGS sequence"/>
</dbReference>
<feature type="compositionally biased region" description="Polar residues" evidence="1">
    <location>
        <begin position="20"/>
        <end position="29"/>
    </location>
</feature>
<keyword evidence="3" id="KW-1185">Reference proteome</keyword>
<protein>
    <submittedName>
        <fullName evidence="2">Uncharacterized protein</fullName>
    </submittedName>
</protein>
<proteinExistence type="predicted"/>
<name>A0A8K0XSN9_9AGAR</name>
<organism evidence="2 3">
    <name type="scientific">Cristinia sonorae</name>
    <dbReference type="NCBI Taxonomy" id="1940300"/>
    <lineage>
        <taxon>Eukaryota</taxon>
        <taxon>Fungi</taxon>
        <taxon>Dikarya</taxon>
        <taxon>Basidiomycota</taxon>
        <taxon>Agaricomycotina</taxon>
        <taxon>Agaricomycetes</taxon>
        <taxon>Agaricomycetidae</taxon>
        <taxon>Agaricales</taxon>
        <taxon>Pleurotineae</taxon>
        <taxon>Stephanosporaceae</taxon>
        <taxon>Cristinia</taxon>
    </lineage>
</organism>
<feature type="compositionally biased region" description="Low complexity" evidence="1">
    <location>
        <begin position="69"/>
        <end position="85"/>
    </location>
</feature>
<gene>
    <name evidence="2" type="ORF">BXZ70DRAFT_675946</name>
</gene>
<dbReference type="OrthoDB" id="432234at2759"/>